<proteinExistence type="predicted"/>
<gene>
    <name evidence="1" type="ORF">BGM30_10400</name>
</gene>
<organism evidence="1 2">
    <name type="scientific">Microcystis aeruginosa NIES-298</name>
    <dbReference type="NCBI Taxonomy" id="449468"/>
    <lineage>
        <taxon>Bacteria</taxon>
        <taxon>Bacillati</taxon>
        <taxon>Cyanobacteriota</taxon>
        <taxon>Cyanophyceae</taxon>
        <taxon>Oscillatoriophycideae</taxon>
        <taxon>Chroococcales</taxon>
        <taxon>Microcystaceae</taxon>
        <taxon>Microcystis</taxon>
    </lineage>
</organism>
<sequence>MRNALACKMQTIYFYAPGEIRQKNIKEDQTLWTGDHSNFTAWIAQTYFHLKQAGFPCEIAREIPEQGILIADRDTLDNDYPLLDKVMLICVKSDKEYHPSAHLHIVYNPSSWEKVKDSIWNPYLISHWPMPGLVPRDRERNTLVENISYIGTRGQLAPELRSEAWPESLATLNCHWMPIWDRFQWNNYTNLDVIVAARSFDSRNYPNKGSIKLINAWHAGVPALLTPELGFLAERKTELDFIIIHSLEEAIEAVCRLKSSPELYQKMVENGYERAKEHTIEITLNQWMSFFKDVAFPTYDQWSALSQFEKRWLFSQRYLAFKYDRFKHKINNLGKSKA</sequence>
<evidence type="ECO:0000313" key="1">
    <source>
        <dbReference type="EMBL" id="GBD51947.1"/>
    </source>
</evidence>
<evidence type="ECO:0008006" key="3">
    <source>
        <dbReference type="Google" id="ProtNLM"/>
    </source>
</evidence>
<accession>A0A2H6BP25</accession>
<dbReference type="Proteomes" id="UP000236321">
    <property type="component" value="Unassembled WGS sequence"/>
</dbReference>
<comment type="caution">
    <text evidence="1">The sequence shown here is derived from an EMBL/GenBank/DDBJ whole genome shotgun (WGS) entry which is preliminary data.</text>
</comment>
<reference evidence="2" key="1">
    <citation type="submission" date="2017-12" db="EMBL/GenBank/DDBJ databases">
        <title>Improved Draft Genome Sequence of Microcystis aeruginosa NIES-298, a Microcystin-Producing Cyanobacterium from Lake Kasumigaura, Japan.</title>
        <authorList>
            <person name="Yamaguchi H."/>
            <person name="Suzuki S."/>
            <person name="Kawachi M."/>
        </authorList>
    </citation>
    <scope>NUCLEOTIDE SEQUENCE [LARGE SCALE GENOMIC DNA]</scope>
    <source>
        <strain evidence="2">NIES-298</strain>
    </source>
</reference>
<evidence type="ECO:0000313" key="2">
    <source>
        <dbReference type="Proteomes" id="UP000236321"/>
    </source>
</evidence>
<name>A0A2H6BP25_MICAE</name>
<dbReference type="AlphaFoldDB" id="A0A2H6BP25"/>
<protein>
    <recommendedName>
        <fullName evidence="3">Glycosyltransferase family 1 protein</fullName>
    </recommendedName>
</protein>
<dbReference type="EMBL" id="BEYQ01000003">
    <property type="protein sequence ID" value="GBD51947.1"/>
    <property type="molecule type" value="Genomic_DNA"/>
</dbReference>
<dbReference type="SUPFAM" id="SSF53756">
    <property type="entry name" value="UDP-Glycosyltransferase/glycogen phosphorylase"/>
    <property type="match status" value="1"/>
</dbReference>